<organism evidence="9 10">
    <name type="scientific">Polytolypa hystricis (strain UAMH7299)</name>
    <dbReference type="NCBI Taxonomy" id="1447883"/>
    <lineage>
        <taxon>Eukaryota</taxon>
        <taxon>Fungi</taxon>
        <taxon>Dikarya</taxon>
        <taxon>Ascomycota</taxon>
        <taxon>Pezizomycotina</taxon>
        <taxon>Eurotiomycetes</taxon>
        <taxon>Eurotiomycetidae</taxon>
        <taxon>Onygenales</taxon>
        <taxon>Onygenales incertae sedis</taxon>
        <taxon>Polytolypa</taxon>
    </lineage>
</organism>
<dbReference type="STRING" id="1447883.A0A2B7X7A0"/>
<keyword evidence="2" id="KW-0813">Transport</keyword>
<comment type="subcellular location">
    <subcellularLocation>
        <location evidence="1">Membrane</location>
        <topology evidence="1">Multi-pass membrane protein</topology>
    </subcellularLocation>
</comment>
<feature type="transmembrane region" description="Helical" evidence="7">
    <location>
        <begin position="229"/>
        <end position="251"/>
    </location>
</feature>
<evidence type="ECO:0000313" key="9">
    <source>
        <dbReference type="EMBL" id="PGH04845.1"/>
    </source>
</evidence>
<dbReference type="EMBL" id="PDNA01000195">
    <property type="protein sequence ID" value="PGH04845.1"/>
    <property type="molecule type" value="Genomic_DNA"/>
</dbReference>
<keyword evidence="5" id="KW-0406">Ion transport</keyword>
<protein>
    <recommendedName>
        <fullName evidence="8">Ferric oxidoreductase domain-containing protein</fullName>
    </recommendedName>
</protein>
<dbReference type="GO" id="GO:0015677">
    <property type="term" value="P:copper ion import"/>
    <property type="evidence" value="ECO:0007669"/>
    <property type="project" value="TreeGrafter"/>
</dbReference>
<dbReference type="AlphaFoldDB" id="A0A2B7X7A0"/>
<dbReference type="GO" id="GO:0006826">
    <property type="term" value="P:iron ion transport"/>
    <property type="evidence" value="ECO:0007669"/>
    <property type="project" value="TreeGrafter"/>
</dbReference>
<feature type="transmembrane region" description="Helical" evidence="7">
    <location>
        <begin position="272"/>
        <end position="291"/>
    </location>
</feature>
<gene>
    <name evidence="9" type="ORF">AJ80_08454</name>
</gene>
<dbReference type="GO" id="GO:0006879">
    <property type="term" value="P:intracellular iron ion homeostasis"/>
    <property type="evidence" value="ECO:0007669"/>
    <property type="project" value="TreeGrafter"/>
</dbReference>
<dbReference type="InterPro" id="IPR013130">
    <property type="entry name" value="Fe3_Rdtase_TM_dom"/>
</dbReference>
<evidence type="ECO:0000256" key="5">
    <source>
        <dbReference type="ARBA" id="ARBA00023065"/>
    </source>
</evidence>
<dbReference type="Proteomes" id="UP000224634">
    <property type="component" value="Unassembled WGS sequence"/>
</dbReference>
<keyword evidence="10" id="KW-1185">Reference proteome</keyword>
<feature type="transmembrane region" description="Helical" evidence="7">
    <location>
        <begin position="39"/>
        <end position="57"/>
    </location>
</feature>
<proteinExistence type="predicted"/>
<feature type="transmembrane region" description="Helical" evidence="7">
    <location>
        <begin position="187"/>
        <end position="209"/>
    </location>
</feature>
<dbReference type="InterPro" id="IPR051410">
    <property type="entry name" value="Ferric/Cupric_Reductase"/>
</dbReference>
<evidence type="ECO:0000256" key="3">
    <source>
        <dbReference type="ARBA" id="ARBA00022692"/>
    </source>
</evidence>
<evidence type="ECO:0000313" key="10">
    <source>
        <dbReference type="Proteomes" id="UP000224634"/>
    </source>
</evidence>
<feature type="domain" description="Ferric oxidoreductase" evidence="8">
    <location>
        <begin position="155"/>
        <end position="284"/>
    </location>
</feature>
<evidence type="ECO:0000256" key="7">
    <source>
        <dbReference type="SAM" id="Phobius"/>
    </source>
</evidence>
<reference evidence="9 10" key="1">
    <citation type="submission" date="2017-10" db="EMBL/GenBank/DDBJ databases">
        <title>Comparative genomics in systemic dimorphic fungi from Ajellomycetaceae.</title>
        <authorList>
            <person name="Munoz J.F."/>
            <person name="Mcewen J.G."/>
            <person name="Clay O.K."/>
            <person name="Cuomo C.A."/>
        </authorList>
    </citation>
    <scope>NUCLEOTIDE SEQUENCE [LARGE SCALE GENOMIC DNA]</scope>
    <source>
        <strain evidence="9 10">UAMH7299</strain>
    </source>
</reference>
<evidence type="ECO:0000259" key="8">
    <source>
        <dbReference type="Pfam" id="PF01794"/>
    </source>
</evidence>
<evidence type="ECO:0000256" key="6">
    <source>
        <dbReference type="ARBA" id="ARBA00023136"/>
    </source>
</evidence>
<evidence type="ECO:0000256" key="2">
    <source>
        <dbReference type="ARBA" id="ARBA00022448"/>
    </source>
</evidence>
<dbReference type="PANTHER" id="PTHR32361:SF9">
    <property type="entry name" value="FERRIC REDUCTASE TRANSMEMBRANE COMPONENT 3-RELATED"/>
    <property type="match status" value="1"/>
</dbReference>
<dbReference type="GO" id="GO:0005886">
    <property type="term" value="C:plasma membrane"/>
    <property type="evidence" value="ECO:0007669"/>
    <property type="project" value="TreeGrafter"/>
</dbReference>
<sequence>MSTTSTSAAPWWWWPYHFISLTPSQIQERRDLLNLRGHYAQISALIVVVCVSVYRRVIIGGRGNNNRGKKERGLLRKPSSWLDRPPVKGWGETRREYLVAMGWLVLMVGISGWRTGEDYLHLTKSLAQTSFANIPLQILLSPKLSSPRSSTTTTTNKPKTIIPAIITNPISTLTTIPPARLTPYHRLIGRIIITPLLSLHAILYLAFFAMNNHPVPLLPKRLQDADVQWGIMAVTLLLVMLGTSAAASGSGSGRKGVWRWWGLRRRVSRDTFYALHVSLVLGLMGAVYAHVSYARRFVVQGLAVYAVDVVAGYLF</sequence>
<name>A0A2B7X7A0_POLH7</name>
<dbReference type="OrthoDB" id="10006946at2759"/>
<keyword evidence="6 7" id="KW-0472">Membrane</keyword>
<dbReference type="PANTHER" id="PTHR32361">
    <property type="entry name" value="FERRIC/CUPRIC REDUCTASE TRANSMEMBRANE COMPONENT"/>
    <property type="match status" value="1"/>
</dbReference>
<dbReference type="Pfam" id="PF01794">
    <property type="entry name" value="Ferric_reduct"/>
    <property type="match status" value="1"/>
</dbReference>
<dbReference type="GO" id="GO:0000293">
    <property type="term" value="F:ferric-chelate reductase activity"/>
    <property type="evidence" value="ECO:0007669"/>
    <property type="project" value="TreeGrafter"/>
</dbReference>
<comment type="caution">
    <text evidence="9">The sequence shown here is derived from an EMBL/GenBank/DDBJ whole genome shotgun (WGS) entry which is preliminary data.</text>
</comment>
<keyword evidence="4 7" id="KW-1133">Transmembrane helix</keyword>
<accession>A0A2B7X7A0</accession>
<evidence type="ECO:0000256" key="4">
    <source>
        <dbReference type="ARBA" id="ARBA00022989"/>
    </source>
</evidence>
<evidence type="ECO:0000256" key="1">
    <source>
        <dbReference type="ARBA" id="ARBA00004141"/>
    </source>
</evidence>
<keyword evidence="3 7" id="KW-0812">Transmembrane</keyword>